<protein>
    <recommendedName>
        <fullName evidence="6">Carboxylic ester hydrolase</fullName>
        <ecNumber evidence="6">3.1.1.-</ecNumber>
    </recommendedName>
</protein>
<dbReference type="PANTHER" id="PTHR43142">
    <property type="entry name" value="CARBOXYLIC ESTER HYDROLASE"/>
    <property type="match status" value="1"/>
</dbReference>
<dbReference type="Proteomes" id="UP001162164">
    <property type="component" value="Unassembled WGS sequence"/>
</dbReference>
<keyword evidence="4" id="KW-1015">Disulfide bond</keyword>
<accession>A0ABQ9JJC7</accession>
<keyword evidence="2" id="KW-0719">Serine esterase</keyword>
<evidence type="ECO:0000256" key="5">
    <source>
        <dbReference type="ARBA" id="ARBA00023180"/>
    </source>
</evidence>
<dbReference type="InterPro" id="IPR029058">
    <property type="entry name" value="AB_hydrolase_fold"/>
</dbReference>
<dbReference type="InterPro" id="IPR002018">
    <property type="entry name" value="CarbesteraseB"/>
</dbReference>
<organism evidence="8 9">
    <name type="scientific">Molorchus minor</name>
    <dbReference type="NCBI Taxonomy" id="1323400"/>
    <lineage>
        <taxon>Eukaryota</taxon>
        <taxon>Metazoa</taxon>
        <taxon>Ecdysozoa</taxon>
        <taxon>Arthropoda</taxon>
        <taxon>Hexapoda</taxon>
        <taxon>Insecta</taxon>
        <taxon>Pterygota</taxon>
        <taxon>Neoptera</taxon>
        <taxon>Endopterygota</taxon>
        <taxon>Coleoptera</taxon>
        <taxon>Polyphaga</taxon>
        <taxon>Cucujiformia</taxon>
        <taxon>Chrysomeloidea</taxon>
        <taxon>Cerambycidae</taxon>
        <taxon>Lamiinae</taxon>
        <taxon>Monochamini</taxon>
        <taxon>Molorchus</taxon>
    </lineage>
</organism>
<evidence type="ECO:0000256" key="2">
    <source>
        <dbReference type="ARBA" id="ARBA00022487"/>
    </source>
</evidence>
<evidence type="ECO:0000256" key="1">
    <source>
        <dbReference type="ARBA" id="ARBA00005964"/>
    </source>
</evidence>
<evidence type="ECO:0000256" key="4">
    <source>
        <dbReference type="ARBA" id="ARBA00023157"/>
    </source>
</evidence>
<dbReference type="Pfam" id="PF00135">
    <property type="entry name" value="COesterase"/>
    <property type="match status" value="1"/>
</dbReference>
<keyword evidence="6" id="KW-0732">Signal</keyword>
<dbReference type="SUPFAM" id="SSF53474">
    <property type="entry name" value="alpha/beta-Hydrolases"/>
    <property type="match status" value="1"/>
</dbReference>
<dbReference type="Gene3D" id="3.40.50.1820">
    <property type="entry name" value="alpha/beta hydrolase"/>
    <property type="match status" value="1"/>
</dbReference>
<keyword evidence="3 6" id="KW-0378">Hydrolase</keyword>
<proteinExistence type="inferred from homology"/>
<feature type="domain" description="Carboxylesterase type B" evidence="7">
    <location>
        <begin position="22"/>
        <end position="532"/>
    </location>
</feature>
<evidence type="ECO:0000313" key="9">
    <source>
        <dbReference type="Proteomes" id="UP001162164"/>
    </source>
</evidence>
<keyword evidence="5" id="KW-0325">Glycoprotein</keyword>
<evidence type="ECO:0000313" key="8">
    <source>
        <dbReference type="EMBL" id="KAJ8978295.1"/>
    </source>
</evidence>
<dbReference type="PANTHER" id="PTHR43142:SF1">
    <property type="entry name" value="CARBOXYLIC ESTER HYDROLASE"/>
    <property type="match status" value="1"/>
</dbReference>
<keyword evidence="9" id="KW-1185">Reference proteome</keyword>
<feature type="signal peptide" evidence="6">
    <location>
        <begin position="1"/>
        <end position="18"/>
    </location>
</feature>
<gene>
    <name evidence="8" type="ORF">NQ317_000109</name>
</gene>
<dbReference type="EC" id="3.1.1.-" evidence="6"/>
<comment type="similarity">
    <text evidence="1 6">Belongs to the type-B carboxylesterase/lipase family.</text>
</comment>
<dbReference type="EMBL" id="JAPWTJ010000454">
    <property type="protein sequence ID" value="KAJ8978295.1"/>
    <property type="molecule type" value="Genomic_DNA"/>
</dbReference>
<comment type="caution">
    <text evidence="8">The sequence shown here is derived from an EMBL/GenBank/DDBJ whole genome shotgun (WGS) entry which is preliminary data.</text>
</comment>
<reference evidence="8" key="1">
    <citation type="journal article" date="2023" name="Insect Mol. Biol.">
        <title>Genome sequencing provides insights into the evolution of gene families encoding plant cell wall-degrading enzymes in longhorned beetles.</title>
        <authorList>
            <person name="Shin N.R."/>
            <person name="Okamura Y."/>
            <person name="Kirsch R."/>
            <person name="Pauchet Y."/>
        </authorList>
    </citation>
    <scope>NUCLEOTIDE SEQUENCE</scope>
    <source>
        <strain evidence="8">MMC_N1</strain>
    </source>
</reference>
<evidence type="ECO:0000256" key="6">
    <source>
        <dbReference type="RuleBase" id="RU361235"/>
    </source>
</evidence>
<feature type="chain" id="PRO_5044964243" description="Carboxylic ester hydrolase" evidence="6">
    <location>
        <begin position="19"/>
        <end position="555"/>
    </location>
</feature>
<evidence type="ECO:0000256" key="3">
    <source>
        <dbReference type="ARBA" id="ARBA00022801"/>
    </source>
</evidence>
<sequence>MLLFALVSLVLAIPSVLSQNVIATVENGQLSGRTEYTARGKQYYAFNNIPFAKPPVGNLRFQAPQPAANWDGILDVSSPTDVLCYQYGTTTSVQTEDCLVLHVYSPVEPGSDAALPVMFYIFGGGFITGTSAFYSLGPHYFIEQDVLVVAVNYRIGAYGFLATGDTVIPGNWGLKDQQLGLKWVQDNIKNFGGDPAKVTIFGESAGGASVVYQTLSPGSSGLFRAAIATSGSALCPWAYQRHYKDAAYALATNIDPSFSTSASSAELLSFLQSASADDINTHSWNYLPSSTYDQLVQGFVYAPTIEPEHDGAFLTQTMYSAIENGVANPVPLMIGMASEEQITRAENLTQFTNTITWYENNPELFANENMHITDTAALKAAGQAVHNIYTTGSMVNYPAGMVKFFSDTSFGRPIIHHAKLQSAYADVYFYQFSYHGTLGQQNIYVEGADRVRHSEDMSYFWAWGNSSNMDANEPSDVLTSKRWVALLTNFAKELNPTPTGDNLLEGLTWPKVSPSNFQYLNINNTLDILTNPKDVFYSSWVNVYETLAIKPYDTF</sequence>
<dbReference type="PROSITE" id="PS00122">
    <property type="entry name" value="CARBOXYLESTERASE_B_1"/>
    <property type="match status" value="1"/>
</dbReference>
<name>A0ABQ9JJC7_9CUCU</name>
<dbReference type="InterPro" id="IPR019826">
    <property type="entry name" value="Carboxylesterase_B_AS"/>
</dbReference>
<evidence type="ECO:0000259" key="7">
    <source>
        <dbReference type="Pfam" id="PF00135"/>
    </source>
</evidence>